<gene>
    <name evidence="1" type="ORF">GCM10010833_11460</name>
</gene>
<reference evidence="2" key="1">
    <citation type="journal article" date="2019" name="Int. J. Syst. Evol. Microbiol.">
        <title>The Global Catalogue of Microorganisms (GCM) 10K type strain sequencing project: providing services to taxonomists for standard genome sequencing and annotation.</title>
        <authorList>
            <consortium name="The Broad Institute Genomics Platform"/>
            <consortium name="The Broad Institute Genome Sequencing Center for Infectious Disease"/>
            <person name="Wu L."/>
            <person name="Ma J."/>
        </authorList>
    </citation>
    <scope>NUCLEOTIDE SEQUENCE [LARGE SCALE GENOMIC DNA]</scope>
    <source>
        <strain evidence="2">CGMCC 1.12851</strain>
    </source>
</reference>
<organism evidence="1 2">
    <name type="scientific">Blastomonas aquatica</name>
    <dbReference type="NCBI Taxonomy" id="1510276"/>
    <lineage>
        <taxon>Bacteria</taxon>
        <taxon>Pseudomonadati</taxon>
        <taxon>Pseudomonadota</taxon>
        <taxon>Alphaproteobacteria</taxon>
        <taxon>Sphingomonadales</taxon>
        <taxon>Sphingomonadaceae</taxon>
        <taxon>Blastomonas</taxon>
    </lineage>
</organism>
<comment type="caution">
    <text evidence="1">The sequence shown here is derived from an EMBL/GenBank/DDBJ whole genome shotgun (WGS) entry which is preliminary data.</text>
</comment>
<sequence>MFFSRSDGSGCEVLLNGVDALQMDDFREGNIVVYFGTTTRQHPGRLNDLARLYTPPHPSAAAEYHEAHAGLLDRKVDAVISGELVFVEMSPAIGADLVATCAQVSCRVHGVGS</sequence>
<evidence type="ECO:0000313" key="2">
    <source>
        <dbReference type="Proteomes" id="UP000614261"/>
    </source>
</evidence>
<accession>A0ABQ1J480</accession>
<evidence type="ECO:0000313" key="1">
    <source>
        <dbReference type="EMBL" id="GGB58384.1"/>
    </source>
</evidence>
<dbReference type="EMBL" id="BMGD01000002">
    <property type="protein sequence ID" value="GGB58384.1"/>
    <property type="molecule type" value="Genomic_DNA"/>
</dbReference>
<proteinExistence type="predicted"/>
<name>A0ABQ1J480_9SPHN</name>
<keyword evidence="2" id="KW-1185">Reference proteome</keyword>
<dbReference type="Proteomes" id="UP000614261">
    <property type="component" value="Unassembled WGS sequence"/>
</dbReference>
<protein>
    <submittedName>
        <fullName evidence="1">Uncharacterized protein</fullName>
    </submittedName>
</protein>